<evidence type="ECO:0000313" key="2">
    <source>
        <dbReference type="Proteomes" id="UP000284842"/>
    </source>
</evidence>
<proteinExistence type="predicted"/>
<sequence length="157" mass="17400">MCKPQRLSKFHTPKFTLITISSPRSISHSIVSFVLNKDDIHASFSLSSLASNITTGSENMASLAIFCLSLDPQRFQTPALLVSFSHLLSFHCIYALFHRSPAAFHRGHYIVINTVKSTPPTADLCGCIVASRTKADLIFDENEEKGFSLERALVWEG</sequence>
<dbReference type="EMBL" id="NHTK01001098">
    <property type="protein sequence ID" value="PPR03138.1"/>
    <property type="molecule type" value="Genomic_DNA"/>
</dbReference>
<dbReference type="Proteomes" id="UP000284842">
    <property type="component" value="Unassembled WGS sequence"/>
</dbReference>
<name>A0A409YJG8_9AGAR</name>
<accession>A0A409YJG8</accession>
<protein>
    <submittedName>
        <fullName evidence="1">Uncharacterized protein</fullName>
    </submittedName>
</protein>
<reference evidence="1 2" key="1">
    <citation type="journal article" date="2018" name="Evol. Lett.">
        <title>Horizontal gene cluster transfer increased hallucinogenic mushroom diversity.</title>
        <authorList>
            <person name="Reynolds H.T."/>
            <person name="Vijayakumar V."/>
            <person name="Gluck-Thaler E."/>
            <person name="Korotkin H.B."/>
            <person name="Matheny P.B."/>
            <person name="Slot J.C."/>
        </authorList>
    </citation>
    <scope>NUCLEOTIDE SEQUENCE [LARGE SCALE GENOMIC DNA]</scope>
    <source>
        <strain evidence="1 2">2629</strain>
    </source>
</reference>
<dbReference type="AlphaFoldDB" id="A0A409YJG8"/>
<comment type="caution">
    <text evidence="1">The sequence shown here is derived from an EMBL/GenBank/DDBJ whole genome shotgun (WGS) entry which is preliminary data.</text>
</comment>
<organism evidence="1 2">
    <name type="scientific">Panaeolus cyanescens</name>
    <dbReference type="NCBI Taxonomy" id="181874"/>
    <lineage>
        <taxon>Eukaryota</taxon>
        <taxon>Fungi</taxon>
        <taxon>Dikarya</taxon>
        <taxon>Basidiomycota</taxon>
        <taxon>Agaricomycotina</taxon>
        <taxon>Agaricomycetes</taxon>
        <taxon>Agaricomycetidae</taxon>
        <taxon>Agaricales</taxon>
        <taxon>Agaricineae</taxon>
        <taxon>Galeropsidaceae</taxon>
        <taxon>Panaeolus</taxon>
    </lineage>
</organism>
<dbReference type="InParanoid" id="A0A409YJG8"/>
<keyword evidence="2" id="KW-1185">Reference proteome</keyword>
<evidence type="ECO:0000313" key="1">
    <source>
        <dbReference type="EMBL" id="PPR03138.1"/>
    </source>
</evidence>
<gene>
    <name evidence="1" type="ORF">CVT24_008490</name>
</gene>